<gene>
    <name evidence="3" type="ORF">MNBD_ALPHA03-1423</name>
    <name evidence="2" type="ORF">MNBD_GAMMA02-1822</name>
</gene>
<dbReference type="SUPFAM" id="SSF69618">
    <property type="entry name" value="HemD-like"/>
    <property type="match status" value="1"/>
</dbReference>
<dbReference type="CDD" id="cd06578">
    <property type="entry name" value="HemD"/>
    <property type="match status" value="1"/>
</dbReference>
<dbReference type="InterPro" id="IPR036108">
    <property type="entry name" value="4pyrrol_syn_uPrphyn_synt_sf"/>
</dbReference>
<dbReference type="EMBL" id="UOFA01000401">
    <property type="protein sequence ID" value="VAW48306.1"/>
    <property type="molecule type" value="Genomic_DNA"/>
</dbReference>
<sequence length="245" mass="26776">MTTVIVTRPNTAIAQTAAVYSNAGFDVFQAACFAIKTSDSVQAQWLKAPVDVWVVLSVHALQHALLIAPDLMPEKETVVIAVGPAVEKAWRQHFNHAITSHPWMNSEGVIELLKETKPHAVKILTTGDGRELIKSHCMHEHISYAQINTYQRIPLPIDQHALQALYQNSADNQIILTATSSGILAQFMGQLSTDLHAMVLSQPVVVAANRIAAYAKELGFVDIHVATNPSDEAMCEALKQSKPDN</sequence>
<evidence type="ECO:0000313" key="3">
    <source>
        <dbReference type="EMBL" id="VAX03570.1"/>
    </source>
</evidence>
<evidence type="ECO:0000259" key="1">
    <source>
        <dbReference type="Pfam" id="PF02602"/>
    </source>
</evidence>
<dbReference type="InterPro" id="IPR003754">
    <property type="entry name" value="4pyrrol_synth_uPrphyn_synth"/>
</dbReference>
<dbReference type="GO" id="GO:0004852">
    <property type="term" value="F:uroporphyrinogen-III synthase activity"/>
    <property type="evidence" value="ECO:0007669"/>
    <property type="project" value="InterPro"/>
</dbReference>
<dbReference type="EMBL" id="UOFW01000054">
    <property type="protein sequence ID" value="VAX03570.1"/>
    <property type="molecule type" value="Genomic_DNA"/>
</dbReference>
<dbReference type="Gene3D" id="3.40.50.10090">
    <property type="match status" value="2"/>
</dbReference>
<dbReference type="AlphaFoldDB" id="A0A3B0WVF0"/>
<feature type="domain" description="Tetrapyrrole biosynthesis uroporphyrinogen III synthase" evidence="1">
    <location>
        <begin position="16"/>
        <end position="235"/>
    </location>
</feature>
<reference evidence="2" key="1">
    <citation type="submission" date="2018-06" db="EMBL/GenBank/DDBJ databases">
        <authorList>
            <person name="Zhirakovskaya E."/>
        </authorList>
    </citation>
    <scope>NUCLEOTIDE SEQUENCE</scope>
</reference>
<organism evidence="2">
    <name type="scientific">hydrothermal vent metagenome</name>
    <dbReference type="NCBI Taxonomy" id="652676"/>
    <lineage>
        <taxon>unclassified sequences</taxon>
        <taxon>metagenomes</taxon>
        <taxon>ecological metagenomes</taxon>
    </lineage>
</organism>
<proteinExistence type="predicted"/>
<protein>
    <recommendedName>
        <fullName evidence="1">Tetrapyrrole biosynthesis uroporphyrinogen III synthase domain-containing protein</fullName>
    </recommendedName>
</protein>
<dbReference type="GO" id="GO:0033014">
    <property type="term" value="P:tetrapyrrole biosynthetic process"/>
    <property type="evidence" value="ECO:0007669"/>
    <property type="project" value="InterPro"/>
</dbReference>
<evidence type="ECO:0000313" key="2">
    <source>
        <dbReference type="EMBL" id="VAW48306.1"/>
    </source>
</evidence>
<dbReference type="Pfam" id="PF02602">
    <property type="entry name" value="HEM4"/>
    <property type="match status" value="1"/>
</dbReference>
<accession>A0A3B0WVF0</accession>
<name>A0A3B0WVF0_9ZZZZ</name>